<reference evidence="1" key="1">
    <citation type="submission" date="2017-05" db="UniProtKB">
        <authorList>
            <consortium name="EnsemblMetazoa"/>
        </authorList>
    </citation>
    <scope>IDENTIFICATION</scope>
</reference>
<dbReference type="AlphaFoldDB" id="A0A1X7SM93"/>
<proteinExistence type="predicted"/>
<dbReference type="InParanoid" id="A0A1X7SM93"/>
<organism evidence="1">
    <name type="scientific">Amphimedon queenslandica</name>
    <name type="common">Sponge</name>
    <dbReference type="NCBI Taxonomy" id="400682"/>
    <lineage>
        <taxon>Eukaryota</taxon>
        <taxon>Metazoa</taxon>
        <taxon>Porifera</taxon>
        <taxon>Demospongiae</taxon>
        <taxon>Heteroscleromorpha</taxon>
        <taxon>Haplosclerida</taxon>
        <taxon>Niphatidae</taxon>
        <taxon>Amphimedon</taxon>
    </lineage>
</organism>
<dbReference type="EnsemblMetazoa" id="Aqu2.1.03232_001">
    <property type="protein sequence ID" value="Aqu2.1.03232_001"/>
    <property type="gene ID" value="Aqu2.1.03232"/>
</dbReference>
<protein>
    <submittedName>
        <fullName evidence="1">Uncharacterized protein</fullName>
    </submittedName>
</protein>
<evidence type="ECO:0000313" key="1">
    <source>
        <dbReference type="EnsemblMetazoa" id="Aqu2.1.03232_001"/>
    </source>
</evidence>
<accession>A0A1X7SM93</accession>
<sequence>LFLLVLIRLSFYDIYATRDKNC</sequence>
<name>A0A1X7SM93_AMPQE</name>